<dbReference type="InterPro" id="IPR027417">
    <property type="entry name" value="P-loop_NTPase"/>
</dbReference>
<evidence type="ECO:0000313" key="6">
    <source>
        <dbReference type="EMBL" id="CAG2186712.1"/>
    </source>
</evidence>
<dbReference type="EMBL" id="CAJPWZ010000143">
    <property type="protein sequence ID" value="CAG2186712.1"/>
    <property type="molecule type" value="Genomic_DNA"/>
</dbReference>
<evidence type="ECO:0000256" key="4">
    <source>
        <dbReference type="SAM" id="Phobius"/>
    </source>
</evidence>
<dbReference type="Gene3D" id="3.40.50.300">
    <property type="entry name" value="P-loop containing nucleotide triphosphate hydrolases"/>
    <property type="match status" value="1"/>
</dbReference>
<dbReference type="GO" id="GO:0000723">
    <property type="term" value="P:telomere maintenance"/>
    <property type="evidence" value="ECO:0007669"/>
    <property type="project" value="TreeGrafter"/>
</dbReference>
<dbReference type="GO" id="GO:0005654">
    <property type="term" value="C:nucleoplasm"/>
    <property type="evidence" value="ECO:0007669"/>
    <property type="project" value="TreeGrafter"/>
</dbReference>
<dbReference type="Pfam" id="PF00271">
    <property type="entry name" value="Helicase_C"/>
    <property type="match status" value="1"/>
</dbReference>
<evidence type="ECO:0000256" key="3">
    <source>
        <dbReference type="ARBA" id="ARBA00034808"/>
    </source>
</evidence>
<keyword evidence="4" id="KW-1133">Transmembrane helix</keyword>
<dbReference type="GO" id="GO:0005737">
    <property type="term" value="C:cytoplasm"/>
    <property type="evidence" value="ECO:0007669"/>
    <property type="project" value="TreeGrafter"/>
</dbReference>
<feature type="domain" description="Helicase C-terminal" evidence="5">
    <location>
        <begin position="48"/>
        <end position="203"/>
    </location>
</feature>
<evidence type="ECO:0000256" key="1">
    <source>
        <dbReference type="ARBA" id="ARBA00005446"/>
    </source>
</evidence>
<reference evidence="6" key="1">
    <citation type="submission" date="2021-03" db="EMBL/GenBank/DDBJ databases">
        <authorList>
            <person name="Bekaert M."/>
        </authorList>
    </citation>
    <scope>NUCLEOTIDE SEQUENCE</scope>
</reference>
<dbReference type="GO" id="GO:0000724">
    <property type="term" value="P:double-strand break repair via homologous recombination"/>
    <property type="evidence" value="ECO:0007669"/>
    <property type="project" value="TreeGrafter"/>
</dbReference>
<dbReference type="AlphaFoldDB" id="A0A8S3PSF9"/>
<keyword evidence="4" id="KW-0472">Membrane</keyword>
<evidence type="ECO:0000256" key="2">
    <source>
        <dbReference type="ARBA" id="ARBA00034617"/>
    </source>
</evidence>
<dbReference type="Proteomes" id="UP000683360">
    <property type="component" value="Unassembled WGS sequence"/>
</dbReference>
<dbReference type="OrthoDB" id="6142193at2759"/>
<sequence>MHETDFKEGIESYAVEIRISPNKSNVKLVVNKILNTVEMAMCWLVGGLCDKALPETMIYCTSIKDAANMYAYISTVIPNCKEVQMFHSETSSDSKKRIMKCLEDPSSSIKVVIATSALGIGIDIIGFYIVIIYGAPKTIVDLIQEIGRVGRDGKEAVALLHNSYHLRDVETEVKDLFKANECRRISLLEPFLSKTELEEEKKNYRFTFLL</sequence>
<protein>
    <recommendedName>
        <fullName evidence="3">DNA 3'-5' helicase</fullName>
        <ecNumber evidence="3">5.6.2.4</ecNumber>
    </recommendedName>
</protein>
<comment type="caution">
    <text evidence="6">The sequence shown here is derived from an EMBL/GenBank/DDBJ whole genome shotgun (WGS) entry which is preliminary data.</text>
</comment>
<dbReference type="InterPro" id="IPR001650">
    <property type="entry name" value="Helicase_C-like"/>
</dbReference>
<comment type="similarity">
    <text evidence="1">Belongs to the helicase family. RecQ subfamily.</text>
</comment>
<feature type="transmembrane region" description="Helical" evidence="4">
    <location>
        <begin position="111"/>
        <end position="135"/>
    </location>
</feature>
<keyword evidence="6" id="KW-0378">Hydrolase</keyword>
<dbReference type="GO" id="GO:0043138">
    <property type="term" value="F:3'-5' DNA helicase activity"/>
    <property type="evidence" value="ECO:0007669"/>
    <property type="project" value="UniProtKB-EC"/>
</dbReference>
<dbReference type="SUPFAM" id="SSF52540">
    <property type="entry name" value="P-loop containing nucleoside triphosphate hydrolases"/>
    <property type="match status" value="1"/>
</dbReference>
<comment type="catalytic activity">
    <reaction evidence="2">
        <text>Couples ATP hydrolysis with the unwinding of duplex DNA by translocating in the 3'-5' direction.</text>
        <dbReference type="EC" id="5.6.2.4"/>
    </reaction>
</comment>
<keyword evidence="7" id="KW-1185">Reference proteome</keyword>
<dbReference type="GO" id="GO:0009378">
    <property type="term" value="F:four-way junction helicase activity"/>
    <property type="evidence" value="ECO:0007669"/>
    <property type="project" value="TreeGrafter"/>
</dbReference>
<proteinExistence type="inferred from homology"/>
<gene>
    <name evidence="6" type="ORF">MEDL_2255</name>
</gene>
<dbReference type="PANTHER" id="PTHR13710">
    <property type="entry name" value="DNA HELICASE RECQ FAMILY MEMBER"/>
    <property type="match status" value="1"/>
</dbReference>
<dbReference type="SMART" id="SM00490">
    <property type="entry name" value="HELICc"/>
    <property type="match status" value="1"/>
</dbReference>
<evidence type="ECO:0000313" key="7">
    <source>
        <dbReference type="Proteomes" id="UP000683360"/>
    </source>
</evidence>
<dbReference type="GO" id="GO:0005694">
    <property type="term" value="C:chromosome"/>
    <property type="evidence" value="ECO:0007669"/>
    <property type="project" value="TreeGrafter"/>
</dbReference>
<keyword evidence="4" id="KW-0812">Transmembrane</keyword>
<accession>A0A8S3PSF9</accession>
<dbReference type="GO" id="GO:0016787">
    <property type="term" value="F:hydrolase activity"/>
    <property type="evidence" value="ECO:0007669"/>
    <property type="project" value="UniProtKB-KW"/>
</dbReference>
<dbReference type="PANTHER" id="PTHR13710:SF157">
    <property type="entry name" value="DNA HELICASE"/>
    <property type="match status" value="1"/>
</dbReference>
<dbReference type="EC" id="5.6.2.4" evidence="3"/>
<organism evidence="6 7">
    <name type="scientific">Mytilus edulis</name>
    <name type="common">Blue mussel</name>
    <dbReference type="NCBI Taxonomy" id="6550"/>
    <lineage>
        <taxon>Eukaryota</taxon>
        <taxon>Metazoa</taxon>
        <taxon>Spiralia</taxon>
        <taxon>Lophotrochozoa</taxon>
        <taxon>Mollusca</taxon>
        <taxon>Bivalvia</taxon>
        <taxon>Autobranchia</taxon>
        <taxon>Pteriomorphia</taxon>
        <taxon>Mytilida</taxon>
        <taxon>Mytiloidea</taxon>
        <taxon>Mytilidae</taxon>
        <taxon>Mytilinae</taxon>
        <taxon>Mytilus</taxon>
    </lineage>
</organism>
<name>A0A8S3PSF9_MYTED</name>
<evidence type="ECO:0000259" key="5">
    <source>
        <dbReference type="PROSITE" id="PS51194"/>
    </source>
</evidence>
<dbReference type="PROSITE" id="PS51194">
    <property type="entry name" value="HELICASE_CTER"/>
    <property type="match status" value="1"/>
</dbReference>